<organism evidence="6 7">
    <name type="scientific">Lentinula lateritia</name>
    <dbReference type="NCBI Taxonomy" id="40482"/>
    <lineage>
        <taxon>Eukaryota</taxon>
        <taxon>Fungi</taxon>
        <taxon>Dikarya</taxon>
        <taxon>Basidiomycota</taxon>
        <taxon>Agaricomycotina</taxon>
        <taxon>Agaricomycetes</taxon>
        <taxon>Agaricomycetidae</taxon>
        <taxon>Agaricales</taxon>
        <taxon>Marasmiineae</taxon>
        <taxon>Omphalotaceae</taxon>
        <taxon>Lentinula</taxon>
    </lineage>
</organism>
<dbReference type="PROSITE" id="PS50865">
    <property type="entry name" value="ZF_MYND_2"/>
    <property type="match status" value="1"/>
</dbReference>
<evidence type="ECO:0000313" key="7">
    <source>
        <dbReference type="Proteomes" id="UP001150238"/>
    </source>
</evidence>
<dbReference type="EMBL" id="JANVFS010000001">
    <property type="protein sequence ID" value="KAJ4495942.1"/>
    <property type="molecule type" value="Genomic_DNA"/>
</dbReference>
<accession>A0A9W9B1C8</accession>
<evidence type="ECO:0000256" key="4">
    <source>
        <dbReference type="PROSITE-ProRule" id="PRU00134"/>
    </source>
</evidence>
<proteinExistence type="predicted"/>
<evidence type="ECO:0000256" key="2">
    <source>
        <dbReference type="ARBA" id="ARBA00022771"/>
    </source>
</evidence>
<dbReference type="AlphaFoldDB" id="A0A9W9B1C8"/>
<dbReference type="Pfam" id="PF01753">
    <property type="entry name" value="zf-MYND"/>
    <property type="match status" value="1"/>
</dbReference>
<dbReference type="Gene3D" id="6.10.140.2220">
    <property type="match status" value="1"/>
</dbReference>
<gene>
    <name evidence="6" type="ORF">C8J55DRAFT_483912</name>
</gene>
<evidence type="ECO:0000259" key="5">
    <source>
        <dbReference type="PROSITE" id="PS50865"/>
    </source>
</evidence>
<dbReference type="Proteomes" id="UP001150238">
    <property type="component" value="Unassembled WGS sequence"/>
</dbReference>
<dbReference type="InterPro" id="IPR002893">
    <property type="entry name" value="Znf_MYND"/>
</dbReference>
<evidence type="ECO:0000313" key="6">
    <source>
        <dbReference type="EMBL" id="KAJ4495942.1"/>
    </source>
</evidence>
<feature type="domain" description="MYND-type" evidence="5">
    <location>
        <begin position="11"/>
        <end position="51"/>
    </location>
</feature>
<comment type="caution">
    <text evidence="6">The sequence shown here is derived from an EMBL/GenBank/DDBJ whole genome shotgun (WGS) entry which is preliminary data.</text>
</comment>
<dbReference type="GO" id="GO:0008270">
    <property type="term" value="F:zinc ion binding"/>
    <property type="evidence" value="ECO:0007669"/>
    <property type="project" value="UniProtKB-KW"/>
</dbReference>
<reference evidence="6" key="1">
    <citation type="submission" date="2022-08" db="EMBL/GenBank/DDBJ databases">
        <authorList>
            <consortium name="DOE Joint Genome Institute"/>
            <person name="Min B."/>
            <person name="Riley R."/>
            <person name="Sierra-Patev S."/>
            <person name="Naranjo-Ortiz M."/>
            <person name="Looney B."/>
            <person name="Konkel Z."/>
            <person name="Slot J.C."/>
            <person name="Sakamoto Y."/>
            <person name="Steenwyk J.L."/>
            <person name="Rokas A."/>
            <person name="Carro J."/>
            <person name="Camarero S."/>
            <person name="Ferreira P."/>
            <person name="Molpeceres G."/>
            <person name="Ruiz-Duenas F.J."/>
            <person name="Serrano A."/>
            <person name="Henrissat B."/>
            <person name="Drula E."/>
            <person name="Hughes K.W."/>
            <person name="Mata J.L."/>
            <person name="Ishikawa N.K."/>
            <person name="Vargas-Isla R."/>
            <person name="Ushijima S."/>
            <person name="Smith C.A."/>
            <person name="Ahrendt S."/>
            <person name="Andreopoulos W."/>
            <person name="He G."/>
            <person name="Labutti K."/>
            <person name="Lipzen A."/>
            <person name="Ng V."/>
            <person name="Sandor L."/>
            <person name="Barry K."/>
            <person name="Martinez A.T."/>
            <person name="Xiao Y."/>
            <person name="Gibbons J.G."/>
            <person name="Terashima K."/>
            <person name="Hibbett D.S."/>
            <person name="Grigoriev I.V."/>
        </authorList>
    </citation>
    <scope>NUCLEOTIDE SEQUENCE</scope>
    <source>
        <strain evidence="6">Sp2 HRB7682 ss15</strain>
    </source>
</reference>
<keyword evidence="1" id="KW-0479">Metal-binding</keyword>
<protein>
    <recommendedName>
        <fullName evidence="5">MYND-type domain-containing protein</fullName>
    </recommendedName>
</protein>
<keyword evidence="3" id="KW-0862">Zinc</keyword>
<dbReference type="PROSITE" id="PS01360">
    <property type="entry name" value="ZF_MYND_1"/>
    <property type="match status" value="1"/>
</dbReference>
<reference evidence="6" key="2">
    <citation type="journal article" date="2023" name="Proc. Natl. Acad. Sci. U.S.A.">
        <title>A global phylogenomic analysis of the shiitake genus Lentinula.</title>
        <authorList>
            <person name="Sierra-Patev S."/>
            <person name="Min B."/>
            <person name="Naranjo-Ortiz M."/>
            <person name="Looney B."/>
            <person name="Konkel Z."/>
            <person name="Slot J.C."/>
            <person name="Sakamoto Y."/>
            <person name="Steenwyk J.L."/>
            <person name="Rokas A."/>
            <person name="Carro J."/>
            <person name="Camarero S."/>
            <person name="Ferreira P."/>
            <person name="Molpeceres G."/>
            <person name="Ruiz-Duenas F.J."/>
            <person name="Serrano A."/>
            <person name="Henrissat B."/>
            <person name="Drula E."/>
            <person name="Hughes K.W."/>
            <person name="Mata J.L."/>
            <person name="Ishikawa N.K."/>
            <person name="Vargas-Isla R."/>
            <person name="Ushijima S."/>
            <person name="Smith C.A."/>
            <person name="Donoghue J."/>
            <person name="Ahrendt S."/>
            <person name="Andreopoulos W."/>
            <person name="He G."/>
            <person name="LaButti K."/>
            <person name="Lipzen A."/>
            <person name="Ng V."/>
            <person name="Riley R."/>
            <person name="Sandor L."/>
            <person name="Barry K."/>
            <person name="Martinez A.T."/>
            <person name="Xiao Y."/>
            <person name="Gibbons J.G."/>
            <person name="Terashima K."/>
            <person name="Grigoriev I.V."/>
            <person name="Hibbett D."/>
        </authorList>
    </citation>
    <scope>NUCLEOTIDE SEQUENCE</scope>
    <source>
        <strain evidence="6">Sp2 HRB7682 ss15</strain>
    </source>
</reference>
<sequence>MSDPPYGKDMCNYCMKVFGRDNLRTCAQCRFVRYCSRGCQRAAWSAHKKSCETTKDLREVTKSDRDVHIANEKLSKWMNTWRMSLTSWSLWALSPNASEKDKLATHCFVLHLDNRPDAPSPAQLFRLREVAVLSRSSVHDLFIEHDVSQHHIDDFLTDLRGENTVQVIVFADDLKLMRLFYFSIRDIVKRQAKELDDIDRMIMDGVPRAFQASVEAGNVSGHKQYLPFIAYSMARAKAEASYDAQDDS</sequence>
<keyword evidence="2 4" id="KW-0863">Zinc-finger</keyword>
<evidence type="ECO:0000256" key="3">
    <source>
        <dbReference type="ARBA" id="ARBA00022833"/>
    </source>
</evidence>
<dbReference type="SUPFAM" id="SSF144232">
    <property type="entry name" value="HIT/MYND zinc finger-like"/>
    <property type="match status" value="1"/>
</dbReference>
<evidence type="ECO:0000256" key="1">
    <source>
        <dbReference type="ARBA" id="ARBA00022723"/>
    </source>
</evidence>
<name>A0A9W9B1C8_9AGAR</name>